<keyword evidence="3" id="KW-1185">Reference proteome</keyword>
<evidence type="ECO:0000313" key="2">
    <source>
        <dbReference type="EMBL" id="SMF90894.1"/>
    </source>
</evidence>
<dbReference type="Gene3D" id="3.90.1200.10">
    <property type="match status" value="1"/>
</dbReference>
<evidence type="ECO:0000259" key="1">
    <source>
        <dbReference type="Pfam" id="PF01636"/>
    </source>
</evidence>
<organism evidence="2 3">
    <name type="scientific">Paenibacillus uliginis N3/975</name>
    <dbReference type="NCBI Taxonomy" id="1313296"/>
    <lineage>
        <taxon>Bacteria</taxon>
        <taxon>Bacillati</taxon>
        <taxon>Bacillota</taxon>
        <taxon>Bacilli</taxon>
        <taxon>Bacillales</taxon>
        <taxon>Paenibacillaceae</taxon>
        <taxon>Paenibacillus</taxon>
    </lineage>
</organism>
<dbReference type="InterPro" id="IPR002575">
    <property type="entry name" value="Aminoglycoside_PTrfase"/>
</dbReference>
<dbReference type="SUPFAM" id="SSF56112">
    <property type="entry name" value="Protein kinase-like (PK-like)"/>
    <property type="match status" value="1"/>
</dbReference>
<dbReference type="AlphaFoldDB" id="A0A1X7HRQ8"/>
<reference evidence="2 3" key="1">
    <citation type="submission" date="2017-04" db="EMBL/GenBank/DDBJ databases">
        <authorList>
            <person name="Afonso C.L."/>
            <person name="Miller P.J."/>
            <person name="Scott M.A."/>
            <person name="Spackman E."/>
            <person name="Goraichik I."/>
            <person name="Dimitrov K.M."/>
            <person name="Suarez D.L."/>
            <person name="Swayne D.E."/>
        </authorList>
    </citation>
    <scope>NUCLEOTIDE SEQUENCE [LARGE SCALE GENOMIC DNA]</scope>
    <source>
        <strain evidence="2 3">N3/975</strain>
    </source>
</reference>
<keyword evidence="2" id="KW-0418">Kinase</keyword>
<dbReference type="Proteomes" id="UP000192940">
    <property type="component" value="Chromosome I"/>
</dbReference>
<dbReference type="RefSeq" id="WP_208915915.1">
    <property type="nucleotide sequence ID" value="NZ_LT840184.1"/>
</dbReference>
<dbReference type="InterPro" id="IPR051678">
    <property type="entry name" value="AGP_Transferase"/>
</dbReference>
<dbReference type="PANTHER" id="PTHR21310">
    <property type="entry name" value="AMINOGLYCOSIDE PHOSPHOTRANSFERASE-RELATED-RELATED"/>
    <property type="match status" value="1"/>
</dbReference>
<sequence>MKSFKLNMDIHVAKKKLTTILGSPVTNLSPIEMGELSRVFSFECNGLPYVAHFKETKESLEKARYMYQTYGSRLPIPKVVEVGELDGVFFAISDKVHGKPISAFPPSQQEIILKDVAKHLVALGQLNIDRSQGYGWISPEGSTSSASWVETIETFFKIDPNGFYQDWTRLYDESFLERPLFEEGYSAMMELLQYAPGSPLLVHGDFHLGNMLSDGSKVTGIVDWEMAMHGDFMFDVAGLHFWSSTLDFPQKVRDVWSANKVDIPHFEERLRCYMLVKAIDGLRFYAKQDSRPSYDYMKERLKTLLK</sequence>
<proteinExistence type="predicted"/>
<dbReference type="GO" id="GO:0016301">
    <property type="term" value="F:kinase activity"/>
    <property type="evidence" value="ECO:0007669"/>
    <property type="project" value="UniProtKB-KW"/>
</dbReference>
<protein>
    <submittedName>
        <fullName evidence="2">Hygromycin-B 4-O-kinase</fullName>
    </submittedName>
</protein>
<dbReference type="STRING" id="1313296.SAMN05661091_5278"/>
<keyword evidence="2" id="KW-0808">Transferase</keyword>
<dbReference type="Pfam" id="PF01636">
    <property type="entry name" value="APH"/>
    <property type="match status" value="1"/>
</dbReference>
<dbReference type="Gene3D" id="3.30.200.150">
    <property type="match status" value="1"/>
</dbReference>
<name>A0A1X7HRQ8_9BACL</name>
<gene>
    <name evidence="2" type="ORF">SAMN05661091_5278</name>
</gene>
<accession>A0A1X7HRQ8</accession>
<feature type="domain" description="Aminoglycoside phosphotransferase" evidence="1">
    <location>
        <begin position="29"/>
        <end position="246"/>
    </location>
</feature>
<evidence type="ECO:0000313" key="3">
    <source>
        <dbReference type="Proteomes" id="UP000192940"/>
    </source>
</evidence>
<dbReference type="InterPro" id="IPR011009">
    <property type="entry name" value="Kinase-like_dom_sf"/>
</dbReference>
<dbReference type="EMBL" id="LT840184">
    <property type="protein sequence ID" value="SMF90894.1"/>
    <property type="molecule type" value="Genomic_DNA"/>
</dbReference>